<feature type="chain" id="PRO_5045776241" evidence="2">
    <location>
        <begin position="21"/>
        <end position="197"/>
    </location>
</feature>
<accession>A0ABX5JI78</accession>
<evidence type="ECO:0000313" key="4">
    <source>
        <dbReference type="Proteomes" id="UP000251311"/>
    </source>
</evidence>
<dbReference type="PROSITE" id="PS51257">
    <property type="entry name" value="PROKAR_LIPOPROTEIN"/>
    <property type="match status" value="1"/>
</dbReference>
<protein>
    <submittedName>
        <fullName evidence="3">Uncharacterized protein</fullName>
    </submittedName>
</protein>
<dbReference type="EMBL" id="MUXF01000019">
    <property type="protein sequence ID" value="PUE64800.1"/>
    <property type="molecule type" value="Genomic_DNA"/>
</dbReference>
<name>A0ABX5JI78_9BACT</name>
<sequence length="197" mass="22541">MKKILLIVLLMLGVAFSGCASKSETGVNQENSMSFGADLMQSGNPIGMAIGGLVMLVTVDGLEQTDMKEQYNSLSQEQKLEYIELMKPCMLSLHRIEMDKIFEGKKLSEEDYNFYYNNEFILKLRLETLEKPFRWQKGIKNYSIHRDKCHPKAIQEILGTTEQVATTVSEEKETTQNQTSTLNDNDEKVEEKQEIKN</sequence>
<evidence type="ECO:0000313" key="3">
    <source>
        <dbReference type="EMBL" id="PUE64800.1"/>
    </source>
</evidence>
<organism evidence="3 4">
    <name type="scientific">Arcobacter lacus</name>
    <dbReference type="NCBI Taxonomy" id="1912876"/>
    <lineage>
        <taxon>Bacteria</taxon>
        <taxon>Pseudomonadati</taxon>
        <taxon>Campylobacterota</taxon>
        <taxon>Epsilonproteobacteria</taxon>
        <taxon>Campylobacterales</taxon>
        <taxon>Arcobacteraceae</taxon>
        <taxon>Arcobacter</taxon>
    </lineage>
</organism>
<evidence type="ECO:0000256" key="2">
    <source>
        <dbReference type="SAM" id="SignalP"/>
    </source>
</evidence>
<comment type="caution">
    <text evidence="3">The sequence shown here is derived from an EMBL/GenBank/DDBJ whole genome shotgun (WGS) entry which is preliminary data.</text>
</comment>
<evidence type="ECO:0000256" key="1">
    <source>
        <dbReference type="SAM" id="MobiDB-lite"/>
    </source>
</evidence>
<proteinExistence type="predicted"/>
<feature type="region of interest" description="Disordered" evidence="1">
    <location>
        <begin position="168"/>
        <end position="197"/>
    </location>
</feature>
<keyword evidence="2" id="KW-0732">Signal</keyword>
<reference evidence="3 4" key="1">
    <citation type="submission" date="2017-02" db="EMBL/GenBank/DDBJ databases">
        <title>Arcobacter lacus sp. nov., a new species isolated from reclaimed water.</title>
        <authorList>
            <person name="Figueras M.J."/>
            <person name="Perez-Cataluna A."/>
            <person name="Salas-Masso N."/>
        </authorList>
    </citation>
    <scope>NUCLEOTIDE SEQUENCE [LARGE SCALE GENOMIC DNA]</scope>
    <source>
        <strain evidence="3 4">RW43-9</strain>
    </source>
</reference>
<keyword evidence="4" id="KW-1185">Reference proteome</keyword>
<feature type="compositionally biased region" description="Basic and acidic residues" evidence="1">
    <location>
        <begin position="185"/>
        <end position="197"/>
    </location>
</feature>
<feature type="signal peptide" evidence="2">
    <location>
        <begin position="1"/>
        <end position="20"/>
    </location>
</feature>
<gene>
    <name evidence="3" type="ORF">B0175_10335</name>
</gene>
<dbReference type="RefSeq" id="WP_108528473.1">
    <property type="nucleotide sequence ID" value="NZ_MUXF01000019.1"/>
</dbReference>
<dbReference type="Proteomes" id="UP000251311">
    <property type="component" value="Unassembled WGS sequence"/>
</dbReference>